<evidence type="ECO:0000256" key="2">
    <source>
        <dbReference type="ARBA" id="ARBA00022448"/>
    </source>
</evidence>
<proteinExistence type="inferred from homology"/>
<keyword evidence="4" id="KW-0472">Membrane</keyword>
<dbReference type="InterPro" id="IPR000914">
    <property type="entry name" value="SBP_5_dom"/>
</dbReference>
<dbReference type="AlphaFoldDB" id="A0A5C0SCR7"/>
<protein>
    <submittedName>
        <fullName evidence="6">Peptide ABC transporter substrate-binding protein</fullName>
    </submittedName>
</protein>
<sequence>MKREKKIFYYVCFLFVFSMLSGCISRNVDTKPNVNKSLQMGEPIVGGELRIPVTQLDMLNPIINDNKSVYYLNKLIYDGLIRLDEKLFPQPALAKKWNVSENGKEWTFQLRDDVRWHDGKLFSAEDVKFTIDTLKMDTQGKKSIFSVYVKHIKNIKIINSHKISIEFDEAIDSSVEMFTFPIIPKHQFLNSKAVYDAVNIVPIGTGPYKVDLYDKFKTIKLVVNDDYWGDKPYITSILAKRVPDKEAALTSVEANEVDIAEATNFDWEKYSEDKSLKIYEYVTQYFEFLAFNFNKDILNDENIRKALAYSIDRHKIVDEVYLGHATIVDVPIYPEAYFYCEEEKKYGKDLLLAKKLLAESSWENRDNDKWLENESGKELRLRLLVNNDNPQRVKTAKFIASQLSEIGIDVVINKVDWEEYKKKILANKFDLVLGGWKLSNAFNLRFALHSEYIGNTNFIGYKNPNMDKLLDEVLVTKNISVKKEKYKQIQNLFVNDLPYFGLYFKNRSIIVKKHVKGDIMPVPFNIFNSIEKWYIGDNPK</sequence>
<dbReference type="Gene3D" id="3.40.190.10">
    <property type="entry name" value="Periplasmic binding protein-like II"/>
    <property type="match status" value="1"/>
</dbReference>
<dbReference type="SUPFAM" id="SSF53850">
    <property type="entry name" value="Periplasmic binding protein-like II"/>
    <property type="match status" value="1"/>
</dbReference>
<feature type="transmembrane region" description="Helical" evidence="4">
    <location>
        <begin position="7"/>
        <end position="28"/>
    </location>
</feature>
<dbReference type="Gene3D" id="3.90.76.10">
    <property type="entry name" value="Dipeptide-binding Protein, Domain 1"/>
    <property type="match status" value="1"/>
</dbReference>
<dbReference type="Pfam" id="PF00496">
    <property type="entry name" value="SBP_bac_5"/>
    <property type="match status" value="1"/>
</dbReference>
<reference evidence="6 7" key="1">
    <citation type="submission" date="2019-07" db="EMBL/GenBank/DDBJ databases">
        <title>Complete genome of Crassaminicella thermophila SY095.</title>
        <authorList>
            <person name="Li X."/>
        </authorList>
    </citation>
    <scope>NUCLEOTIDE SEQUENCE [LARGE SCALE GENOMIC DNA]</scope>
    <source>
        <strain evidence="6 7">SY095</strain>
    </source>
</reference>
<dbReference type="Proteomes" id="UP000324646">
    <property type="component" value="Chromosome"/>
</dbReference>
<dbReference type="KEGG" id="crs:FQB35_08005"/>
<evidence type="ECO:0000313" key="6">
    <source>
        <dbReference type="EMBL" id="QEK12325.1"/>
    </source>
</evidence>
<keyword evidence="7" id="KW-1185">Reference proteome</keyword>
<evidence type="ECO:0000313" key="7">
    <source>
        <dbReference type="Proteomes" id="UP000324646"/>
    </source>
</evidence>
<keyword evidence="4" id="KW-0812">Transmembrane</keyword>
<accession>A0A5C0SCR7</accession>
<dbReference type="PROSITE" id="PS51257">
    <property type="entry name" value="PROKAR_LIPOPROTEIN"/>
    <property type="match status" value="1"/>
</dbReference>
<dbReference type="InterPro" id="IPR030678">
    <property type="entry name" value="Peptide/Ni-bd"/>
</dbReference>
<dbReference type="GO" id="GO:1904680">
    <property type="term" value="F:peptide transmembrane transporter activity"/>
    <property type="evidence" value="ECO:0007669"/>
    <property type="project" value="TreeGrafter"/>
</dbReference>
<organism evidence="6 7">
    <name type="scientific">Crassaminicella thermophila</name>
    <dbReference type="NCBI Taxonomy" id="2599308"/>
    <lineage>
        <taxon>Bacteria</taxon>
        <taxon>Bacillati</taxon>
        <taxon>Bacillota</taxon>
        <taxon>Clostridia</taxon>
        <taxon>Eubacteriales</taxon>
        <taxon>Clostridiaceae</taxon>
        <taxon>Crassaminicella</taxon>
    </lineage>
</organism>
<name>A0A5C0SCR7_CRATE</name>
<evidence type="ECO:0000256" key="4">
    <source>
        <dbReference type="SAM" id="Phobius"/>
    </source>
</evidence>
<keyword evidence="3" id="KW-0732">Signal</keyword>
<dbReference type="RefSeq" id="WP_148809480.1">
    <property type="nucleotide sequence ID" value="NZ_CP042243.1"/>
</dbReference>
<dbReference type="InterPro" id="IPR039424">
    <property type="entry name" value="SBP_5"/>
</dbReference>
<dbReference type="GO" id="GO:0015833">
    <property type="term" value="P:peptide transport"/>
    <property type="evidence" value="ECO:0007669"/>
    <property type="project" value="TreeGrafter"/>
</dbReference>
<keyword evidence="4" id="KW-1133">Transmembrane helix</keyword>
<dbReference type="GO" id="GO:0042597">
    <property type="term" value="C:periplasmic space"/>
    <property type="evidence" value="ECO:0007669"/>
    <property type="project" value="UniProtKB-ARBA"/>
</dbReference>
<comment type="similarity">
    <text evidence="1">Belongs to the bacterial solute-binding protein 5 family.</text>
</comment>
<dbReference type="PIRSF" id="PIRSF002741">
    <property type="entry name" value="MppA"/>
    <property type="match status" value="1"/>
</dbReference>
<gene>
    <name evidence="6" type="ORF">FQB35_08005</name>
</gene>
<dbReference type="Gene3D" id="3.10.105.10">
    <property type="entry name" value="Dipeptide-binding Protein, Domain 3"/>
    <property type="match status" value="1"/>
</dbReference>
<dbReference type="CDD" id="cd08513">
    <property type="entry name" value="PBP2_thermophilic_Hb8_like"/>
    <property type="match status" value="1"/>
</dbReference>
<dbReference type="GO" id="GO:0043190">
    <property type="term" value="C:ATP-binding cassette (ABC) transporter complex"/>
    <property type="evidence" value="ECO:0007669"/>
    <property type="project" value="InterPro"/>
</dbReference>
<dbReference type="OrthoDB" id="9772924at2"/>
<feature type="domain" description="Solute-binding protein family 5" evidence="5">
    <location>
        <begin position="89"/>
        <end position="439"/>
    </location>
</feature>
<dbReference type="PANTHER" id="PTHR30290">
    <property type="entry name" value="PERIPLASMIC BINDING COMPONENT OF ABC TRANSPORTER"/>
    <property type="match status" value="1"/>
</dbReference>
<dbReference type="EMBL" id="CP042243">
    <property type="protein sequence ID" value="QEK12325.1"/>
    <property type="molecule type" value="Genomic_DNA"/>
</dbReference>
<dbReference type="PANTHER" id="PTHR30290:SF9">
    <property type="entry name" value="OLIGOPEPTIDE-BINDING PROTEIN APPA"/>
    <property type="match status" value="1"/>
</dbReference>
<evidence type="ECO:0000256" key="1">
    <source>
        <dbReference type="ARBA" id="ARBA00005695"/>
    </source>
</evidence>
<evidence type="ECO:0000256" key="3">
    <source>
        <dbReference type="ARBA" id="ARBA00022729"/>
    </source>
</evidence>
<evidence type="ECO:0000259" key="5">
    <source>
        <dbReference type="Pfam" id="PF00496"/>
    </source>
</evidence>
<keyword evidence="2" id="KW-0813">Transport</keyword>